<evidence type="ECO:0008006" key="3">
    <source>
        <dbReference type="Google" id="ProtNLM"/>
    </source>
</evidence>
<evidence type="ECO:0000313" key="2">
    <source>
        <dbReference type="Proteomes" id="UP000502928"/>
    </source>
</evidence>
<gene>
    <name evidence="1" type="ORF">GVT53_10515</name>
</gene>
<dbReference type="RefSeq" id="WP_166248588.1">
    <property type="nucleotide sequence ID" value="NZ_CP049616.1"/>
</dbReference>
<accession>A0A6G7J2R0</accession>
<reference evidence="1 2" key="1">
    <citation type="submission" date="2020-02" db="EMBL/GenBank/DDBJ databases">
        <title>Complete genome of Muricauda sp. 501str8.</title>
        <authorList>
            <person name="Dong B."/>
            <person name="Zhu S."/>
            <person name="Yang J."/>
            <person name="Chen J."/>
        </authorList>
    </citation>
    <scope>NUCLEOTIDE SEQUENCE [LARGE SCALE GENOMIC DNA]</scope>
    <source>
        <strain evidence="1 2">501str8</strain>
    </source>
</reference>
<evidence type="ECO:0000313" key="1">
    <source>
        <dbReference type="EMBL" id="QII45095.1"/>
    </source>
</evidence>
<name>A0A6G7J2R0_9FLAO</name>
<protein>
    <recommendedName>
        <fullName evidence="3">Sulfatase N-terminal domain-containing protein</fullName>
    </recommendedName>
</protein>
<dbReference type="KEGG" id="mut:GVT53_10515"/>
<dbReference type="EMBL" id="CP049616">
    <property type="protein sequence ID" value="QII45095.1"/>
    <property type="molecule type" value="Genomic_DNA"/>
</dbReference>
<organism evidence="1 2">
    <name type="scientific">Flagellimonas oceani</name>
    <dbReference type="NCBI Taxonomy" id="2698672"/>
    <lineage>
        <taxon>Bacteria</taxon>
        <taxon>Pseudomonadati</taxon>
        <taxon>Bacteroidota</taxon>
        <taxon>Flavobacteriia</taxon>
        <taxon>Flavobacteriales</taxon>
        <taxon>Flavobacteriaceae</taxon>
        <taxon>Flagellimonas</taxon>
    </lineage>
</organism>
<dbReference type="AlphaFoldDB" id="A0A6G7J2R0"/>
<proteinExistence type="predicted"/>
<sequence length="153" mass="17284">MPLLSIVFGCINATQRTPDNQGLTEKMERPKIFILANNQSWLHTSACGDKMVKTAFGRDAKERGLFTHSFMTSPSLINPEESTYPVRAIPTIEYLCILNIESEKWPTGGPDFVSSDRTNHRDMDTSPTKTPLWQLTNSEKFCAPYEPSNQPMK</sequence>
<dbReference type="Proteomes" id="UP000502928">
    <property type="component" value="Chromosome"/>
</dbReference>
<keyword evidence="2" id="KW-1185">Reference proteome</keyword>